<comment type="subunit">
    <text evidence="4">Component of the cytochrome c oxidase (complex IV, CIV), a multisubunit enzyme composed of 14 subunits. The complex is composed of a catalytic core of 3 subunits MT-CO1, MT-CO2 and MT-CO3, encoded in the mitochondrial DNA, and 11 supernumerary subunits COX4I, COX5A, COX5B, COX6A, COX6B, COX6C, COX7A, COX7B, COX7C, COX8 and NDUFA4, which are encoded in the nuclear genome. The complex exists as a monomer or a dimer and forms supercomplexes (SCs) in the inner mitochondrial membrane with NADH-ubiquinone oxidoreductase (complex I, CI) and ubiquinol-cytochrome c oxidoreductase (cytochrome b-c1 complex, complex III, CIII), resulting in different assemblies (supercomplex SCI(1)III(2)IV(1) and megacomplex MCI(2)III(2)IV(2)).</text>
</comment>
<dbReference type="SUPFAM" id="SSF81406">
    <property type="entry name" value="Mitochondrial cytochrome c oxidase subunit IV"/>
    <property type="match status" value="1"/>
</dbReference>
<proteinExistence type="inferred from homology"/>
<dbReference type="FunFam" id="1.10.442.10:FF:000001">
    <property type="entry name" value="Cytochrome c oxidase subunit 4 isoform 1"/>
    <property type="match status" value="1"/>
</dbReference>
<dbReference type="PANTHER" id="PTHR10707:SF13">
    <property type="entry name" value="CYTOCHROME C OXIDASE SUBUNIT 4"/>
    <property type="match status" value="1"/>
</dbReference>
<dbReference type="InterPro" id="IPR013288">
    <property type="entry name" value="Cyt_c_oxidase_su4"/>
</dbReference>
<evidence type="ECO:0000256" key="3">
    <source>
        <dbReference type="ARBA" id="ARBA00008135"/>
    </source>
</evidence>
<evidence type="ECO:0000313" key="11">
    <source>
        <dbReference type="EMBL" id="KAG5268706.1"/>
    </source>
</evidence>
<evidence type="ECO:0000256" key="9">
    <source>
        <dbReference type="ARBA" id="ARBA00023136"/>
    </source>
</evidence>
<name>A0AAV6G7S5_9TELE</name>
<gene>
    <name evidence="11" type="ORF">AALO_G00215500</name>
</gene>
<feature type="transmembrane region" description="Helical" evidence="10">
    <location>
        <begin position="153"/>
        <end position="171"/>
    </location>
</feature>
<dbReference type="Gene3D" id="1.10.442.10">
    <property type="entry name" value="Cytochrome c oxidase subunit IV"/>
    <property type="match status" value="1"/>
</dbReference>
<keyword evidence="7 10" id="KW-1133">Transmembrane helix</keyword>
<comment type="caution">
    <text evidence="11">The sequence shown here is derived from an EMBL/GenBank/DDBJ whole genome shotgun (WGS) entry which is preliminary data.</text>
</comment>
<dbReference type="AlphaFoldDB" id="A0AAV6G7S5"/>
<protein>
    <recommendedName>
        <fullName evidence="10">Cytochrome c oxidase subunit 4</fullName>
    </recommendedName>
</protein>
<evidence type="ECO:0000313" key="12">
    <source>
        <dbReference type="Proteomes" id="UP000823561"/>
    </source>
</evidence>
<evidence type="ECO:0000256" key="8">
    <source>
        <dbReference type="ARBA" id="ARBA00023128"/>
    </source>
</evidence>
<evidence type="ECO:0000256" key="6">
    <source>
        <dbReference type="ARBA" id="ARBA00022792"/>
    </source>
</evidence>
<keyword evidence="6 10" id="KW-0999">Mitochondrion inner membrane</keyword>
<keyword evidence="12" id="KW-1185">Reference proteome</keyword>
<dbReference type="InterPro" id="IPR036639">
    <property type="entry name" value="Cyt_c_oxidase_su4_sf"/>
</dbReference>
<keyword evidence="9 10" id="KW-0472">Membrane</keyword>
<dbReference type="Proteomes" id="UP000823561">
    <property type="component" value="Chromosome 16"/>
</dbReference>
<dbReference type="EMBL" id="JADWDJ010000016">
    <property type="protein sequence ID" value="KAG5268706.1"/>
    <property type="molecule type" value="Genomic_DNA"/>
</dbReference>
<dbReference type="PRINTS" id="PR01873">
    <property type="entry name" value="CYTCOXIDASE4"/>
</dbReference>
<reference evidence="11" key="1">
    <citation type="submission" date="2020-10" db="EMBL/GenBank/DDBJ databases">
        <title>Chromosome-scale genome assembly of the Allis shad, Alosa alosa.</title>
        <authorList>
            <person name="Margot Z."/>
            <person name="Christophe K."/>
            <person name="Cabau C."/>
            <person name="Louis A."/>
            <person name="Berthelot C."/>
            <person name="Parey E."/>
            <person name="Roest Crollius H."/>
            <person name="Montfort J."/>
            <person name="Robinson-Rechavi M."/>
            <person name="Bucao C."/>
            <person name="Bouchez O."/>
            <person name="Gislard M."/>
            <person name="Lluch J."/>
            <person name="Milhes M."/>
            <person name="Lampietro C."/>
            <person name="Lopez Roques C."/>
            <person name="Donnadieu C."/>
            <person name="Braasch I."/>
            <person name="Desvignes T."/>
            <person name="Postlethwait J."/>
            <person name="Bobe J."/>
            <person name="Guiguen Y."/>
        </authorList>
    </citation>
    <scope>NUCLEOTIDE SEQUENCE</scope>
    <source>
        <strain evidence="11">M-15738</strain>
        <tissue evidence="11">Blood</tissue>
    </source>
</reference>
<sequence>MLISKAPDLTYSRAYINGPCLTHPKARRQLVENDSRQFYIYPTKMLTSRALIRGLQSSLWRSVCSTSALQGSHSKVVDVIDCSVPQYNNRLDTPLPDRPFVKHDQLSAEQKKLKEKEKASWKSLSKEEQLALYRMTFELTYPEMRKGSDEWKTVLGGVFFFMGFTGLLVWWQRVYVFGDVPHTLSDEWVEKQTQRMIDMRINPVNGFASQWDYEKKQWK</sequence>
<evidence type="ECO:0000256" key="1">
    <source>
        <dbReference type="ARBA" id="ARBA00004434"/>
    </source>
</evidence>
<organism evidence="11 12">
    <name type="scientific">Alosa alosa</name>
    <name type="common">allis shad</name>
    <dbReference type="NCBI Taxonomy" id="278164"/>
    <lineage>
        <taxon>Eukaryota</taxon>
        <taxon>Metazoa</taxon>
        <taxon>Chordata</taxon>
        <taxon>Craniata</taxon>
        <taxon>Vertebrata</taxon>
        <taxon>Euteleostomi</taxon>
        <taxon>Actinopterygii</taxon>
        <taxon>Neopterygii</taxon>
        <taxon>Teleostei</taxon>
        <taxon>Clupei</taxon>
        <taxon>Clupeiformes</taxon>
        <taxon>Clupeoidei</taxon>
        <taxon>Clupeidae</taxon>
        <taxon>Alosa</taxon>
    </lineage>
</organism>
<evidence type="ECO:0000256" key="10">
    <source>
        <dbReference type="RuleBase" id="RU367145"/>
    </source>
</evidence>
<dbReference type="GO" id="GO:0005743">
    <property type="term" value="C:mitochondrial inner membrane"/>
    <property type="evidence" value="ECO:0007669"/>
    <property type="project" value="UniProtKB-SubCell"/>
</dbReference>
<evidence type="ECO:0000256" key="4">
    <source>
        <dbReference type="ARBA" id="ARBA00011485"/>
    </source>
</evidence>
<comment type="function">
    <text evidence="10">Component of the cytochrome c oxidase, the last enzyme in the mitochondrial electron transport chain which drives oxidative phosphorylation.</text>
</comment>
<keyword evidence="8 10" id="KW-0496">Mitochondrion</keyword>
<comment type="subcellular location">
    <subcellularLocation>
        <location evidence="1 10">Mitochondrion inner membrane</location>
        <topology evidence="1 10">Single-pass membrane protein</topology>
    </subcellularLocation>
</comment>
<accession>A0AAV6G7S5</accession>
<dbReference type="Pfam" id="PF02936">
    <property type="entry name" value="COX4"/>
    <property type="match status" value="1"/>
</dbReference>
<evidence type="ECO:0000256" key="7">
    <source>
        <dbReference type="ARBA" id="ARBA00022989"/>
    </source>
</evidence>
<keyword evidence="5 10" id="KW-0812">Transmembrane</keyword>
<dbReference type="InterPro" id="IPR004203">
    <property type="entry name" value="Cyt_c_oxidase_su4_fam"/>
</dbReference>
<dbReference type="GO" id="GO:0045277">
    <property type="term" value="C:respiratory chain complex IV"/>
    <property type="evidence" value="ECO:0007669"/>
    <property type="project" value="InterPro"/>
</dbReference>
<evidence type="ECO:0000256" key="5">
    <source>
        <dbReference type="ARBA" id="ARBA00022692"/>
    </source>
</evidence>
<comment type="similarity">
    <text evidence="3 10">Belongs to the cytochrome c oxidase IV family.</text>
</comment>
<dbReference type="CDD" id="cd00922">
    <property type="entry name" value="Cyt_c_Oxidase_IV"/>
    <property type="match status" value="1"/>
</dbReference>
<evidence type="ECO:0000256" key="2">
    <source>
        <dbReference type="ARBA" id="ARBA00004673"/>
    </source>
</evidence>
<dbReference type="PANTHER" id="PTHR10707">
    <property type="entry name" value="CYTOCHROME C OXIDASE SUBUNIT IV"/>
    <property type="match status" value="1"/>
</dbReference>
<dbReference type="GO" id="GO:0006123">
    <property type="term" value="P:mitochondrial electron transport, cytochrome c to oxygen"/>
    <property type="evidence" value="ECO:0007669"/>
    <property type="project" value="InterPro"/>
</dbReference>
<comment type="pathway">
    <text evidence="2 10">Energy metabolism; oxidative phosphorylation.</text>
</comment>